<evidence type="ECO:0000313" key="10">
    <source>
        <dbReference type="Proteomes" id="UP000094236"/>
    </source>
</evidence>
<sequence>MDLYHQFIDPTKVSNSLTCNFIDPQIENLILSKGTLLQIFQVISVNETNDNGNKSLVATKAKRLKLIVEYRLDGLILDLHKIKTVDSPTLDNIIVCFKTAKVSLLRWDHLNFKIDTVSLHFYEPYFQKLMLDSLDDSTIFKVDPNGYCACLVYKDLFCFLPFKQGDEEDDQEENEEDLYAEESNRKKRKTNNGKSDGKSEGEIEDRNEEINNNKTNNSHNELKQLFDPSFILTASKLDPSIKNIINIEFLNSYHEPILAILFQEELTWTGTLPIKKDTTRLLVLSLDLKNASSTVIIDVKNLPYDLDKILPLPDHFNGGCLLVGSNEIIHVNPMGSTSGIGINSFYKDCSKFKNLKDQSSLNLKLENCFVSYLGDMDKFLIINNSDDDDSQSPFYVLKFNLNAGSMSNFLQIEQLPSHANTQDLVLTRPICINKFNEDDHLFFVGCDGGDSMLISWDYKNTEDSANGQIQELENEGNGNGESEDVTNNLEDEDEDAYLYSDDESKPSNKLKTQSIDDKQKNSNGKKSLKKSIQNLVFTKQDHLINCGPITSFTMAKISTEKKFFGLINPNLNEECIIASSCYDKSSKISILQPSLKPIVKSSLKFSNVNRIWTIRKDSKSNKSDYLVTTNFDNYKTEIFSINDNYKNVYTVDFNVNEITILMKNITKNNKILQITTTSIKVYDNKFHILVSLKFDNEIIYGYNLDNFVMITLQNGDVEIFEFIEHDLAKLSKDIKILEEDFNKDKRKKQKKAQIETKKQELKSTARYELLKLELPSILSDIIITTGCIINSTLLNNVKIAGVKKDLNGIEKNNTTLDEKVPLFFLVTVDNRIIIFQKNHDEKIFQLSEIEKLNELINIEQMFSNPDLIPDPKIKQILVCDLGDQYDAEEYLTILTVGGEIIIYKIFNAFSEKKLIKINDLSNLLLTGAPDNAYPNGTKIERKLIYLENLNGFKSIMITGLRTFIIIKTSKSLPKIFRFTKLNSVSIASFNNLSASNGLIYIDDNKNARVVEIDSSKEDYTNNLPIRQLPIGETIKTVTYHVTSNTFIVSIVKKIPYNCVDEDGNKVGGSNDLQPPANSYKGYIKLISPMNWSVIDQIELEDNEVALNIKSAFLDISKNHQNPLKKEFLIIGCGIYRMEDLAANGSFKLFDIISIIPEPGKPETNHKFKEIFQDQTKGAVTTICDISGRFLTAQGQKIIIRDLQDDNTVLPVAFYDCSVYVSESKSFEDLLLLGDSMKSVWLLGFDAEPYRMIMLGKDNCKLDVSCADFIIYDKQLYILVADHDNILHLLQYDPEHPGSQLGQKLLRKAIFKLNSKTTCIKRLLKFEEFNQFNKDNKFQCLGSNADGSFFKIVPISESTYRRFYVLQQQIIDKEFHIAGLNPRLNRFDNLPSNLNGCLNANSSSVINGISSRPILEFDLIKKFLNFNEDRRRMISGKVGKNSYSDIYRDFIEIEHSLDYTS</sequence>
<accession>A0A1E4U209</accession>
<keyword evidence="3" id="KW-0539">Nucleus</keyword>
<evidence type="ECO:0000256" key="3">
    <source>
        <dbReference type="ARBA" id="ARBA00023242"/>
    </source>
</evidence>
<name>A0A1E4U209_PACTA</name>
<protein>
    <recommendedName>
        <fullName evidence="11">Cleavage/polyadenylation specificity factor A subunit C-terminal domain-containing protein</fullName>
    </recommendedName>
</protein>
<evidence type="ECO:0000313" key="9">
    <source>
        <dbReference type="EMBL" id="ODV98043.1"/>
    </source>
</evidence>
<evidence type="ECO:0000259" key="7">
    <source>
        <dbReference type="Pfam" id="PF10433"/>
    </source>
</evidence>
<organism evidence="9 10">
    <name type="scientific">Pachysolen tannophilus NRRL Y-2460</name>
    <dbReference type="NCBI Taxonomy" id="669874"/>
    <lineage>
        <taxon>Eukaryota</taxon>
        <taxon>Fungi</taxon>
        <taxon>Dikarya</taxon>
        <taxon>Ascomycota</taxon>
        <taxon>Saccharomycotina</taxon>
        <taxon>Pichiomycetes</taxon>
        <taxon>Pachysolenaceae</taxon>
        <taxon>Pachysolen</taxon>
    </lineage>
</organism>
<evidence type="ECO:0000259" key="6">
    <source>
        <dbReference type="Pfam" id="PF03178"/>
    </source>
</evidence>
<dbReference type="InterPro" id="IPR058543">
    <property type="entry name" value="Beta-prop_RSE1/DDB1/CPSF1_2nd"/>
</dbReference>
<gene>
    <name evidence="9" type="ORF">PACTADRAFT_47865</name>
</gene>
<reference evidence="10" key="1">
    <citation type="submission" date="2016-05" db="EMBL/GenBank/DDBJ databases">
        <title>Comparative genomics of biotechnologically important yeasts.</title>
        <authorList>
            <consortium name="DOE Joint Genome Institute"/>
            <person name="Riley R."/>
            <person name="Haridas S."/>
            <person name="Wolfe K.H."/>
            <person name="Lopes M.R."/>
            <person name="Hittinger C.T."/>
            <person name="Goker M."/>
            <person name="Salamov A."/>
            <person name="Wisecaver J."/>
            <person name="Long T.M."/>
            <person name="Aerts A.L."/>
            <person name="Barry K."/>
            <person name="Choi C."/>
            <person name="Clum A."/>
            <person name="Coughlan A.Y."/>
            <person name="Deshpande S."/>
            <person name="Douglass A.P."/>
            <person name="Hanson S.J."/>
            <person name="Klenk H.-P."/>
            <person name="Labutti K."/>
            <person name="Lapidus A."/>
            <person name="Lindquist E."/>
            <person name="Lipzen A."/>
            <person name="Meier-Kolthoff J.P."/>
            <person name="Ohm R.A."/>
            <person name="Otillar R.P."/>
            <person name="Pangilinan J."/>
            <person name="Peng Y."/>
            <person name="Rokas A."/>
            <person name="Rosa C.A."/>
            <person name="Scheuner C."/>
            <person name="Sibirny A.A."/>
            <person name="Slot J.C."/>
            <person name="Stielow J.B."/>
            <person name="Sun H."/>
            <person name="Kurtzman C.P."/>
            <person name="Blackwell M."/>
            <person name="Grigoriev I.V."/>
            <person name="Jeffries T.W."/>
        </authorList>
    </citation>
    <scope>NUCLEOTIDE SEQUENCE [LARGE SCALE GENOMIC DNA]</scope>
    <source>
        <strain evidence="10">NRRL Y-2460</strain>
    </source>
</reference>
<dbReference type="InterPro" id="IPR004871">
    <property type="entry name" value="RSE1/DDB1/CPSF1_C"/>
</dbReference>
<comment type="subcellular location">
    <subcellularLocation>
        <location evidence="1">Nucleus</location>
    </subcellularLocation>
</comment>
<feature type="domain" description="RSE1/DDB1/CPSF1 second beta-propeller" evidence="8">
    <location>
        <begin position="599"/>
        <end position="731"/>
    </location>
</feature>
<dbReference type="PANTHER" id="PTHR10644">
    <property type="entry name" value="DNA REPAIR/RNA PROCESSING CPSF FAMILY"/>
    <property type="match status" value="1"/>
</dbReference>
<dbReference type="GO" id="GO:0006369">
    <property type="term" value="P:termination of RNA polymerase II transcription"/>
    <property type="evidence" value="ECO:0007669"/>
    <property type="project" value="EnsemblFungi"/>
</dbReference>
<dbReference type="InterPro" id="IPR018846">
    <property type="entry name" value="Beta-prop_RSE1/DDB1/CPSF1_1st"/>
</dbReference>
<feature type="region of interest" description="Disordered" evidence="5">
    <location>
        <begin position="169"/>
        <end position="220"/>
    </location>
</feature>
<dbReference type="Proteomes" id="UP000094236">
    <property type="component" value="Unassembled WGS sequence"/>
</dbReference>
<evidence type="ECO:0000256" key="2">
    <source>
        <dbReference type="ARBA" id="ARBA00022664"/>
    </source>
</evidence>
<dbReference type="InterPro" id="IPR050358">
    <property type="entry name" value="RSE1/DDB1/CFT1"/>
</dbReference>
<feature type="coiled-coil region" evidence="4">
    <location>
        <begin position="720"/>
        <end position="747"/>
    </location>
</feature>
<feature type="domain" description="RSE1/DDB1/CPSF1 second beta-propeller" evidence="8">
    <location>
        <begin position="762"/>
        <end position="1011"/>
    </location>
</feature>
<evidence type="ECO:0000256" key="5">
    <source>
        <dbReference type="SAM" id="MobiDB-lite"/>
    </source>
</evidence>
<feature type="domain" description="RSE1/DDB1/CPSF1 first beta-propeller" evidence="7">
    <location>
        <begin position="13"/>
        <end position="460"/>
    </location>
</feature>
<evidence type="ECO:0000256" key="4">
    <source>
        <dbReference type="SAM" id="Coils"/>
    </source>
</evidence>
<dbReference type="Pfam" id="PF10433">
    <property type="entry name" value="Beta-prop_RSE1_1st"/>
    <property type="match status" value="1"/>
</dbReference>
<evidence type="ECO:0000259" key="8">
    <source>
        <dbReference type="Pfam" id="PF23726"/>
    </source>
</evidence>
<dbReference type="STRING" id="669874.A0A1E4U209"/>
<dbReference type="Gene3D" id="2.130.10.10">
    <property type="entry name" value="YVTN repeat-like/Quinoprotein amine dehydrogenase"/>
    <property type="match status" value="2"/>
</dbReference>
<feature type="domain" description="RSE1/DDB1/CPSF1 C-terminal" evidence="6">
    <location>
        <begin position="1081"/>
        <end position="1423"/>
    </location>
</feature>
<dbReference type="GO" id="GO:0006397">
    <property type="term" value="P:mRNA processing"/>
    <property type="evidence" value="ECO:0007669"/>
    <property type="project" value="UniProtKB-KW"/>
</dbReference>
<keyword evidence="2" id="KW-0507">mRNA processing</keyword>
<feature type="compositionally biased region" description="Acidic residues" evidence="5">
    <location>
        <begin position="169"/>
        <end position="180"/>
    </location>
</feature>
<proteinExistence type="predicted"/>
<dbReference type="OrthoDB" id="6109at2759"/>
<dbReference type="GO" id="GO:0005847">
    <property type="term" value="C:mRNA cleavage and polyadenylation specificity factor complex"/>
    <property type="evidence" value="ECO:0007669"/>
    <property type="project" value="EnsemblFungi"/>
</dbReference>
<dbReference type="Pfam" id="PF23726">
    <property type="entry name" value="Beta-prop_RSE1_2nd"/>
    <property type="match status" value="2"/>
</dbReference>
<dbReference type="Pfam" id="PF03178">
    <property type="entry name" value="CPSF_A"/>
    <property type="match status" value="1"/>
</dbReference>
<keyword evidence="10" id="KW-1185">Reference proteome</keyword>
<keyword evidence="4" id="KW-0175">Coiled coil</keyword>
<dbReference type="GO" id="GO:0003723">
    <property type="term" value="F:RNA binding"/>
    <property type="evidence" value="ECO:0007669"/>
    <property type="project" value="EnsemblFungi"/>
</dbReference>
<feature type="region of interest" description="Disordered" evidence="5">
    <location>
        <begin position="498"/>
        <end position="527"/>
    </location>
</feature>
<feature type="compositionally biased region" description="Low complexity" evidence="5">
    <location>
        <begin position="210"/>
        <end position="219"/>
    </location>
</feature>
<evidence type="ECO:0008006" key="11">
    <source>
        <dbReference type="Google" id="ProtNLM"/>
    </source>
</evidence>
<dbReference type="InterPro" id="IPR015943">
    <property type="entry name" value="WD40/YVTN_repeat-like_dom_sf"/>
</dbReference>
<dbReference type="EMBL" id="KV454011">
    <property type="protein sequence ID" value="ODV98043.1"/>
    <property type="molecule type" value="Genomic_DNA"/>
</dbReference>
<evidence type="ECO:0000256" key="1">
    <source>
        <dbReference type="ARBA" id="ARBA00004123"/>
    </source>
</evidence>